<gene>
    <name evidence="1" type="ORF">U0070_016986</name>
</gene>
<keyword evidence="2" id="KW-1185">Reference proteome</keyword>
<organism evidence="1 2">
    <name type="scientific">Myodes glareolus</name>
    <name type="common">Bank vole</name>
    <name type="synonym">Clethrionomys glareolus</name>
    <dbReference type="NCBI Taxonomy" id="447135"/>
    <lineage>
        <taxon>Eukaryota</taxon>
        <taxon>Metazoa</taxon>
        <taxon>Chordata</taxon>
        <taxon>Craniata</taxon>
        <taxon>Vertebrata</taxon>
        <taxon>Euteleostomi</taxon>
        <taxon>Mammalia</taxon>
        <taxon>Eutheria</taxon>
        <taxon>Euarchontoglires</taxon>
        <taxon>Glires</taxon>
        <taxon>Rodentia</taxon>
        <taxon>Myomorpha</taxon>
        <taxon>Muroidea</taxon>
        <taxon>Cricetidae</taxon>
        <taxon>Arvicolinae</taxon>
        <taxon>Myodes</taxon>
    </lineage>
</organism>
<dbReference type="Proteomes" id="UP001488838">
    <property type="component" value="Unassembled WGS sequence"/>
</dbReference>
<name>A0AAW0IG67_MYOGA</name>
<dbReference type="AlphaFoldDB" id="A0AAW0IG67"/>
<reference evidence="1 2" key="1">
    <citation type="journal article" date="2023" name="bioRxiv">
        <title>Conserved and derived expression patterns and positive selection on dental genes reveal complex evolutionary context of ever-growing rodent molars.</title>
        <authorList>
            <person name="Calamari Z.T."/>
            <person name="Song A."/>
            <person name="Cohen E."/>
            <person name="Akter M."/>
            <person name="Roy R.D."/>
            <person name="Hallikas O."/>
            <person name="Christensen M.M."/>
            <person name="Li P."/>
            <person name="Marangoni P."/>
            <person name="Jernvall J."/>
            <person name="Klein O.D."/>
        </authorList>
    </citation>
    <scope>NUCLEOTIDE SEQUENCE [LARGE SCALE GENOMIC DNA]</scope>
    <source>
        <strain evidence="1">V071</strain>
    </source>
</reference>
<evidence type="ECO:0000313" key="1">
    <source>
        <dbReference type="EMBL" id="KAK7813468.1"/>
    </source>
</evidence>
<evidence type="ECO:0000313" key="2">
    <source>
        <dbReference type="Proteomes" id="UP001488838"/>
    </source>
</evidence>
<accession>A0AAW0IG67</accession>
<dbReference type="EMBL" id="JBBHLL010000135">
    <property type="protein sequence ID" value="KAK7813468.1"/>
    <property type="molecule type" value="Genomic_DNA"/>
</dbReference>
<sequence>MRLGLARPPHQQAQTTFLQQRNQQAQTFLQQGNLPLQLSFAKASMTWTFLFTRQTEGLCVDEEEPDITVPSQWKQKQASGVWTSEEKVENEPMYEKLGDGAAASLQQKSTWKVLSILEDSGQCHRSTAQSMNPCSTLCGENTNLDCSDILHLSRRWNSLSKVRQHKQVAAIWPRISLETFNMRQMAKVHFIFVINLKNQNETILDYLNPPKANDKHIARKVCPIVDGVEIAAAAVAINGENSQKANSRSTILPTSTAPWHVPKALAVLLQRDLLGHVSCCPVPKSCTECGLCKAKSSHEHRLTAFSNTGVGSNGYFNVRTLLPCTETYSMLRSSITNCFSLCHEYGVMSRPVDECPPASDTLTWLLTCNVTAIANQSHQNIVKIEWFNSRRKQCIHHKNHVDSRNQNKPGSSNAAAAVWICVSINTKAIGPNKLWVIFNGRFCLHTTHPAFSTGEPDTPGRNLATGRTVVPASRGRLSDDPSENIF</sequence>
<protein>
    <submittedName>
        <fullName evidence="1">Uncharacterized protein</fullName>
    </submittedName>
</protein>
<comment type="caution">
    <text evidence="1">The sequence shown here is derived from an EMBL/GenBank/DDBJ whole genome shotgun (WGS) entry which is preliminary data.</text>
</comment>
<proteinExistence type="predicted"/>